<dbReference type="RefSeq" id="XP_040736595.1">
    <property type="nucleotide sequence ID" value="XM_040880860.1"/>
</dbReference>
<feature type="compositionally biased region" description="Acidic residues" evidence="1">
    <location>
        <begin position="158"/>
        <end position="170"/>
    </location>
</feature>
<comment type="caution">
    <text evidence="3">The sequence shown here is derived from an EMBL/GenBank/DDBJ whole genome shotgun (WGS) entry which is preliminary data.</text>
</comment>
<dbReference type="AlphaFoldDB" id="A0A364L8E2"/>
<feature type="compositionally biased region" description="Basic and acidic residues" evidence="1">
    <location>
        <begin position="105"/>
        <end position="114"/>
    </location>
</feature>
<dbReference type="OrthoDB" id="5427070at2759"/>
<feature type="region of interest" description="Disordered" evidence="1">
    <location>
        <begin position="93"/>
        <end position="117"/>
    </location>
</feature>
<evidence type="ECO:0000256" key="2">
    <source>
        <dbReference type="SAM" id="Phobius"/>
    </source>
</evidence>
<keyword evidence="2" id="KW-0472">Membrane</keyword>
<dbReference type="Proteomes" id="UP000249363">
    <property type="component" value="Unassembled WGS sequence"/>
</dbReference>
<organism evidence="3 4">
    <name type="scientific">Talaromyces amestolkiae</name>
    <dbReference type="NCBI Taxonomy" id="1196081"/>
    <lineage>
        <taxon>Eukaryota</taxon>
        <taxon>Fungi</taxon>
        <taxon>Dikarya</taxon>
        <taxon>Ascomycota</taxon>
        <taxon>Pezizomycotina</taxon>
        <taxon>Eurotiomycetes</taxon>
        <taxon>Eurotiomycetidae</taxon>
        <taxon>Eurotiales</taxon>
        <taxon>Trichocomaceae</taxon>
        <taxon>Talaromyces</taxon>
        <taxon>Talaromyces sect. Talaromyces</taxon>
    </lineage>
</organism>
<proteinExistence type="predicted"/>
<name>A0A364L8E2_TALAM</name>
<dbReference type="STRING" id="1196081.A0A364L8E2"/>
<sequence>MGSSFDMFKTLILPAAISLTIYLLLSYILLPFFRRYRQRYANYLPISAISAQTLPIRERIADSLMHFFLPSASWRRRLVVPRFMRRRLSTASLADDDNDSDDESIDHNRPDNHDSISIFDEEGENMAEMNMSASRREVLEARRSFAADQVRLSRDLEEGFMDDSDDDDDNFSNSGQGRRR</sequence>
<reference evidence="3 4" key="1">
    <citation type="journal article" date="2017" name="Biotechnol. Biofuels">
        <title>Differential beta-glucosidase expression as a function of carbon source availability in Talaromyces amestolkiae: a genomic and proteomic approach.</title>
        <authorList>
            <person name="de Eugenio L.I."/>
            <person name="Mendez-Liter J.A."/>
            <person name="Nieto-Dominguez M."/>
            <person name="Alonso L."/>
            <person name="Gil-Munoz J."/>
            <person name="Barriuso J."/>
            <person name="Prieto A."/>
            <person name="Martinez M.J."/>
        </authorList>
    </citation>
    <scope>NUCLEOTIDE SEQUENCE [LARGE SCALE GENOMIC DNA]</scope>
    <source>
        <strain evidence="3 4">CIB</strain>
    </source>
</reference>
<evidence type="ECO:0000313" key="3">
    <source>
        <dbReference type="EMBL" id="RAO72080.1"/>
    </source>
</evidence>
<gene>
    <name evidence="3" type="ORF">BHQ10_008092</name>
</gene>
<keyword evidence="2" id="KW-0812">Transmembrane</keyword>
<feature type="compositionally biased region" description="Polar residues" evidence="1">
    <location>
        <begin position="171"/>
        <end position="180"/>
    </location>
</feature>
<feature type="compositionally biased region" description="Acidic residues" evidence="1">
    <location>
        <begin position="94"/>
        <end position="104"/>
    </location>
</feature>
<dbReference type="GeneID" id="63797307"/>
<feature type="transmembrane region" description="Helical" evidence="2">
    <location>
        <begin position="12"/>
        <end position="33"/>
    </location>
</feature>
<dbReference type="EMBL" id="MIKG01000018">
    <property type="protein sequence ID" value="RAO72080.1"/>
    <property type="molecule type" value="Genomic_DNA"/>
</dbReference>
<protein>
    <submittedName>
        <fullName evidence="3">Uncharacterized protein</fullName>
    </submittedName>
</protein>
<keyword evidence="4" id="KW-1185">Reference proteome</keyword>
<accession>A0A364L8E2</accession>
<keyword evidence="2" id="KW-1133">Transmembrane helix</keyword>
<feature type="region of interest" description="Disordered" evidence="1">
    <location>
        <begin position="156"/>
        <end position="180"/>
    </location>
</feature>
<evidence type="ECO:0000256" key="1">
    <source>
        <dbReference type="SAM" id="MobiDB-lite"/>
    </source>
</evidence>
<evidence type="ECO:0000313" key="4">
    <source>
        <dbReference type="Proteomes" id="UP000249363"/>
    </source>
</evidence>